<keyword evidence="3" id="KW-0347">Helicase</keyword>
<dbReference type="AlphaFoldDB" id="A0A0E2YWD9"/>
<geneLocation type="plasmid" evidence="3">
    <name>pA</name>
</geneLocation>
<protein>
    <submittedName>
        <fullName evidence="3">DEAD/DEAH box helicase</fullName>
    </submittedName>
</protein>
<comment type="caution">
    <text evidence="3">The sequence shown here is derived from an EMBL/GenBank/DDBJ whole genome shotgun (WGS) entry which is preliminary data.</text>
</comment>
<dbReference type="Proteomes" id="UP000028839">
    <property type="component" value="Unassembled WGS sequence"/>
</dbReference>
<dbReference type="OrthoDB" id="9803860at2"/>
<organism evidence="3 4">
    <name type="scientific">Nitrosococcus oceani C-27</name>
    <dbReference type="NCBI Taxonomy" id="314279"/>
    <lineage>
        <taxon>Bacteria</taxon>
        <taxon>Pseudomonadati</taxon>
        <taxon>Pseudomonadota</taxon>
        <taxon>Gammaproteobacteria</taxon>
        <taxon>Chromatiales</taxon>
        <taxon>Chromatiaceae</taxon>
        <taxon>Nitrosococcus</taxon>
    </lineage>
</organism>
<gene>
    <name evidence="3" type="ORF">IB75_18560</name>
</gene>
<dbReference type="PROSITE" id="PS51194">
    <property type="entry name" value="HELICASE_CTER"/>
    <property type="match status" value="1"/>
</dbReference>
<dbReference type="Gene3D" id="3.40.50.300">
    <property type="entry name" value="P-loop containing nucleotide triphosphate hydrolases"/>
    <property type="match status" value="2"/>
</dbReference>
<keyword evidence="3" id="KW-0614">Plasmid</keyword>
<dbReference type="GO" id="GO:0004386">
    <property type="term" value="F:helicase activity"/>
    <property type="evidence" value="ECO:0007669"/>
    <property type="project" value="UniProtKB-KW"/>
</dbReference>
<sequence length="693" mass="76769">MTELIKVEYGRTGKSTNSNTLGMREMQARAYEKRDSQYLLLKAPPASGKSRALMFLALHKLHCTGLRKAIVAVPEISIGASFKSTDLTTHGFEWDWHVEDRNDLCRAGNDSGKVDAFCRFMASPTDRILVCTHATLRFAFAKLGPSDFDDCLVAIDEFHHVSVDEGNRLGGLIDDLMLGATAHIVAMTGSYFRGDAAPILLPDDEARFNKVTYTYYEQLNGYRYLKSLGIGYHFYPGRYLDAINEVLDPDKKTIVHIPNVNSGESTKDKYSEVDHILDALGEVEAQDSQTGIVTVRHPSGRLLKVADLVTDTPIRRDVQEYLRGVEHPEDVDVIIALGMAKEGFDWPFCEHVLTIGYRRSMTEIVQIIGRATRDSEGKTHAQFTNLIAQPDADDEDVKVSVNNLLKAITVSLLMEQVLAPSVSFKPRSRMQAGEETEPGTIIIEDTQAPVSDKVISILQSGGQEDIIAALLQKSEVAAAAVTEVVEPEVINEFELPKVIERLHPELDANERELLRETVLTTMGARATGGLFNEEDLPEGAEIHEPGQIYDTHGDGQPAELGTASDGRDLSDDSSEGGASGSRQFLKIGDKFVNIEHLNIDLINQINPFQGAYEILSKALTAPVLKAIQDTVVGDRAQMTEEEAVILWPRIVEFRKAKGRAPMVHSDDHMEVRYALALAYIQHKKRERMQEATT</sequence>
<feature type="region of interest" description="Disordered" evidence="1">
    <location>
        <begin position="545"/>
        <end position="581"/>
    </location>
</feature>
<dbReference type="InterPro" id="IPR001650">
    <property type="entry name" value="Helicase_C-like"/>
</dbReference>
<proteinExistence type="predicted"/>
<dbReference type="SUPFAM" id="SSF52540">
    <property type="entry name" value="P-loop containing nucleoside triphosphate hydrolases"/>
    <property type="match status" value="1"/>
</dbReference>
<evidence type="ECO:0000259" key="2">
    <source>
        <dbReference type="PROSITE" id="PS51194"/>
    </source>
</evidence>
<dbReference type="InterPro" id="IPR027417">
    <property type="entry name" value="P-loop_NTPase"/>
</dbReference>
<reference evidence="3 4" key="1">
    <citation type="submission" date="2014-07" db="EMBL/GenBank/DDBJ databases">
        <title>Comparative analysis of Nitrosococcus oceani genome inventories of strains from Pacific and Atlantic gyres.</title>
        <authorList>
            <person name="Lim C.K."/>
            <person name="Wang L."/>
            <person name="Sayavedra-Soto L.A."/>
            <person name="Klotz M.G."/>
        </authorList>
    </citation>
    <scope>NUCLEOTIDE SEQUENCE [LARGE SCALE GENOMIC DNA]</scope>
    <source>
        <strain evidence="3 4">C-27</strain>
        <plasmid evidence="3">pA</plasmid>
    </source>
</reference>
<feature type="domain" description="Helicase C-terminal" evidence="2">
    <location>
        <begin position="239"/>
        <end position="430"/>
    </location>
</feature>
<evidence type="ECO:0000256" key="1">
    <source>
        <dbReference type="SAM" id="MobiDB-lite"/>
    </source>
</evidence>
<dbReference type="EMBL" id="JPGN01000541">
    <property type="protein sequence ID" value="KFI17763.1"/>
    <property type="molecule type" value="Genomic_DNA"/>
</dbReference>
<evidence type="ECO:0000313" key="3">
    <source>
        <dbReference type="EMBL" id="KFI17763.1"/>
    </source>
</evidence>
<name>A0A0E2YWD9_9GAMM</name>
<keyword evidence="3" id="KW-0067">ATP-binding</keyword>
<keyword evidence="3" id="KW-0378">Hydrolase</keyword>
<keyword evidence="3" id="KW-0547">Nucleotide-binding</keyword>
<evidence type="ECO:0000313" key="4">
    <source>
        <dbReference type="Proteomes" id="UP000028839"/>
    </source>
</evidence>
<dbReference type="HOGENOM" id="CLU_029838_1_0_6"/>
<accession>A0A0E2YWD9</accession>